<dbReference type="OrthoDB" id="74015at2759"/>
<comment type="caution">
    <text evidence="1">The sequence shown here is derived from an EMBL/GenBank/DDBJ whole genome shotgun (WGS) entry which is preliminary data.</text>
</comment>
<name>A0A1V9ZXH2_9STRA</name>
<evidence type="ECO:0000313" key="2">
    <source>
        <dbReference type="Proteomes" id="UP000243217"/>
    </source>
</evidence>
<dbReference type="AlphaFoldDB" id="A0A1V9ZXH2"/>
<protein>
    <submittedName>
        <fullName evidence="1">Uncharacterized protein</fullName>
    </submittedName>
</protein>
<accession>A0A1V9ZXH2</accession>
<proteinExistence type="predicted"/>
<reference evidence="1 2" key="1">
    <citation type="journal article" date="2014" name="Genome Biol. Evol.">
        <title>The secreted proteins of Achlya hypogyna and Thraustotheca clavata identify the ancestral oomycete secretome and reveal gene acquisitions by horizontal gene transfer.</title>
        <authorList>
            <person name="Misner I."/>
            <person name="Blouin N."/>
            <person name="Leonard G."/>
            <person name="Richards T.A."/>
            <person name="Lane C.E."/>
        </authorList>
    </citation>
    <scope>NUCLEOTIDE SEQUENCE [LARGE SCALE GENOMIC DNA]</scope>
    <source>
        <strain evidence="1 2">ATCC 34112</strain>
    </source>
</reference>
<sequence length="118" mass="13236">MATIAIPQRYFLAFQSNATVDTCIGPSGSYTRQNNAHGLLLGKIVKCPVEYLQEETTPNSCASMWAQDGSEKVPDPQIWRHYWQYPGYQDFLLFAIHTVPANEEETGWGKCPPEDNPG</sequence>
<organism evidence="1 2">
    <name type="scientific">Thraustotheca clavata</name>
    <dbReference type="NCBI Taxonomy" id="74557"/>
    <lineage>
        <taxon>Eukaryota</taxon>
        <taxon>Sar</taxon>
        <taxon>Stramenopiles</taxon>
        <taxon>Oomycota</taxon>
        <taxon>Saprolegniomycetes</taxon>
        <taxon>Saprolegniales</taxon>
        <taxon>Achlyaceae</taxon>
        <taxon>Thraustotheca</taxon>
    </lineage>
</organism>
<evidence type="ECO:0000313" key="1">
    <source>
        <dbReference type="EMBL" id="OQS02704.1"/>
    </source>
</evidence>
<keyword evidence="2" id="KW-1185">Reference proteome</keyword>
<dbReference type="EMBL" id="JNBS01001089">
    <property type="protein sequence ID" value="OQS02704.1"/>
    <property type="molecule type" value="Genomic_DNA"/>
</dbReference>
<dbReference type="Proteomes" id="UP000243217">
    <property type="component" value="Unassembled WGS sequence"/>
</dbReference>
<gene>
    <name evidence="1" type="ORF">THRCLA_21354</name>
</gene>